<dbReference type="EMBL" id="CP002083">
    <property type="protein sequence ID" value="ADJ22079.1"/>
    <property type="molecule type" value="Genomic_DNA"/>
</dbReference>
<keyword evidence="2 6" id="KW-0963">Cytoplasm</keyword>
<dbReference type="GO" id="GO:0032259">
    <property type="term" value="P:methylation"/>
    <property type="evidence" value="ECO:0007669"/>
    <property type="project" value="UniProtKB-KW"/>
</dbReference>
<dbReference type="KEGG" id="hdn:Hden_0254"/>
<evidence type="ECO:0000313" key="7">
    <source>
        <dbReference type="EMBL" id="ADJ22079.1"/>
    </source>
</evidence>
<dbReference type="PIRSF" id="PIRSF000401">
    <property type="entry name" value="RPL11_MTase"/>
    <property type="match status" value="1"/>
</dbReference>
<proteinExistence type="inferred from homology"/>
<dbReference type="PANTHER" id="PTHR43648:SF1">
    <property type="entry name" value="ELECTRON TRANSFER FLAVOPROTEIN BETA SUBUNIT LYSINE METHYLTRANSFERASE"/>
    <property type="match status" value="1"/>
</dbReference>
<comment type="similarity">
    <text evidence="1 6">Belongs to the methyltransferase superfamily. PrmA family.</text>
</comment>
<dbReference type="InterPro" id="IPR050078">
    <property type="entry name" value="Ribosomal_L11_MeTrfase_PrmA"/>
</dbReference>
<dbReference type="CDD" id="cd02440">
    <property type="entry name" value="AdoMet_MTases"/>
    <property type="match status" value="1"/>
</dbReference>
<accession>D8JQS7</accession>
<keyword evidence="3 6" id="KW-0489">Methyltransferase</keyword>
<reference evidence="8" key="1">
    <citation type="journal article" date="2011" name="J. Bacteriol.">
        <title>Genome sequences of eight morphologically diverse alphaproteobacteria.</title>
        <authorList>
            <consortium name="US DOE Joint Genome Institute"/>
            <person name="Brown P.J."/>
            <person name="Kysela D.T."/>
            <person name="Buechlein A."/>
            <person name="Hemmerich C."/>
            <person name="Brun Y.V."/>
        </authorList>
    </citation>
    <scope>NUCLEOTIDE SEQUENCE [LARGE SCALE GENOMIC DNA]</scope>
    <source>
        <strain evidence="8">ATCC 51888 / DSM 1869 / NCIB 11706 / TK 0415</strain>
    </source>
</reference>
<dbReference type="HAMAP" id="MF_00735">
    <property type="entry name" value="Methyltr_PrmA"/>
    <property type="match status" value="1"/>
</dbReference>
<evidence type="ECO:0000313" key="8">
    <source>
        <dbReference type="Proteomes" id="UP000002033"/>
    </source>
</evidence>
<evidence type="ECO:0000256" key="4">
    <source>
        <dbReference type="ARBA" id="ARBA00022679"/>
    </source>
</evidence>
<sequence>MTFRKFAADFTDRAQANATGNAMQDFLEPPPDALTIFEHGPERWRVEAYFDTAQGPRDIASELAGFIPEPLPAFTTEDVPDLNWVAISQAALPPVRAGRFTIHGSHDRDRVARGPNTILIDAGEAFGTAHHATTLGCLLAIDRLVRSHTFGPVLDLGCGSGVLAIAVAKSLPHARIVAADMDAQSVKVAAENVRINGVARQIKVTEASATTHPDIRSRAPFDLLIANILAGPLIQLAPSFSRAVAQRGTLVLSGILIPQAPEVIASYLTQGFTLQRHDRITGWSTLTFARR</sequence>
<feature type="binding site" evidence="6">
    <location>
        <position position="227"/>
    </location>
    <ligand>
        <name>S-adenosyl-L-methionine</name>
        <dbReference type="ChEBI" id="CHEBI:59789"/>
    </ligand>
</feature>
<dbReference type="Gene3D" id="3.40.50.150">
    <property type="entry name" value="Vaccinia Virus protein VP39"/>
    <property type="match status" value="1"/>
</dbReference>
<keyword evidence="5 6" id="KW-0949">S-adenosyl-L-methionine</keyword>
<gene>
    <name evidence="6" type="primary">prmA</name>
    <name evidence="7" type="ordered locus">Hden_0254</name>
</gene>
<dbReference type="GO" id="GO:0005737">
    <property type="term" value="C:cytoplasm"/>
    <property type="evidence" value="ECO:0007669"/>
    <property type="project" value="UniProtKB-SubCell"/>
</dbReference>
<dbReference type="SUPFAM" id="SSF53335">
    <property type="entry name" value="S-adenosyl-L-methionine-dependent methyltransferases"/>
    <property type="match status" value="1"/>
</dbReference>
<comment type="catalytic activity">
    <reaction evidence="6">
        <text>L-lysyl-[protein] + 3 S-adenosyl-L-methionine = N(6),N(6),N(6)-trimethyl-L-lysyl-[protein] + 3 S-adenosyl-L-homocysteine + 3 H(+)</text>
        <dbReference type="Rhea" id="RHEA:54192"/>
        <dbReference type="Rhea" id="RHEA-COMP:9752"/>
        <dbReference type="Rhea" id="RHEA-COMP:13826"/>
        <dbReference type="ChEBI" id="CHEBI:15378"/>
        <dbReference type="ChEBI" id="CHEBI:29969"/>
        <dbReference type="ChEBI" id="CHEBI:57856"/>
        <dbReference type="ChEBI" id="CHEBI:59789"/>
        <dbReference type="ChEBI" id="CHEBI:61961"/>
    </reaction>
</comment>
<evidence type="ECO:0000256" key="3">
    <source>
        <dbReference type="ARBA" id="ARBA00022603"/>
    </source>
</evidence>
<feature type="binding site" evidence="6">
    <location>
        <position position="134"/>
    </location>
    <ligand>
        <name>S-adenosyl-L-methionine</name>
        <dbReference type="ChEBI" id="CHEBI:59789"/>
    </ligand>
</feature>
<dbReference type="RefSeq" id="WP_013214298.1">
    <property type="nucleotide sequence ID" value="NC_014313.1"/>
</dbReference>
<evidence type="ECO:0000256" key="5">
    <source>
        <dbReference type="ARBA" id="ARBA00022691"/>
    </source>
</evidence>
<dbReference type="OrthoDB" id="9785995at2"/>
<evidence type="ECO:0000256" key="2">
    <source>
        <dbReference type="ARBA" id="ARBA00022490"/>
    </source>
</evidence>
<dbReference type="InterPro" id="IPR004498">
    <property type="entry name" value="Ribosomal_PrmA_MeTrfase"/>
</dbReference>
<name>D8JQS7_HYPDA</name>
<evidence type="ECO:0000256" key="6">
    <source>
        <dbReference type="HAMAP-Rule" id="MF_00735"/>
    </source>
</evidence>
<keyword evidence="8" id="KW-1185">Reference proteome</keyword>
<dbReference type="AlphaFoldDB" id="D8JQS7"/>
<dbReference type="GO" id="GO:0008276">
    <property type="term" value="F:protein methyltransferase activity"/>
    <property type="evidence" value="ECO:0007669"/>
    <property type="project" value="UniProtKB-UniRule"/>
</dbReference>
<protein>
    <recommendedName>
        <fullName evidence="6">Ribosomal protein L11 methyltransferase</fullName>
        <shortName evidence="6">L11 Mtase</shortName>
        <ecNumber evidence="6">2.1.1.-</ecNumber>
    </recommendedName>
</protein>
<dbReference type="Pfam" id="PF06325">
    <property type="entry name" value="PrmA"/>
    <property type="match status" value="1"/>
</dbReference>
<dbReference type="EC" id="2.1.1.-" evidence="6"/>
<dbReference type="HOGENOM" id="CLU_049382_3_0_5"/>
<keyword evidence="4 6" id="KW-0808">Transferase</keyword>
<dbReference type="Proteomes" id="UP000002033">
    <property type="component" value="Chromosome"/>
</dbReference>
<dbReference type="eggNOG" id="COG2264">
    <property type="taxonomic scope" value="Bacteria"/>
</dbReference>
<evidence type="ECO:0000256" key="1">
    <source>
        <dbReference type="ARBA" id="ARBA00009741"/>
    </source>
</evidence>
<dbReference type="InterPro" id="IPR029063">
    <property type="entry name" value="SAM-dependent_MTases_sf"/>
</dbReference>
<organism evidence="7 8">
    <name type="scientific">Hyphomicrobium denitrificans (strain ATCC 51888 / DSM 1869 / NCIMB 11706 / TK 0415)</name>
    <dbReference type="NCBI Taxonomy" id="582899"/>
    <lineage>
        <taxon>Bacteria</taxon>
        <taxon>Pseudomonadati</taxon>
        <taxon>Pseudomonadota</taxon>
        <taxon>Alphaproteobacteria</taxon>
        <taxon>Hyphomicrobiales</taxon>
        <taxon>Hyphomicrobiaceae</taxon>
        <taxon>Hyphomicrobium</taxon>
    </lineage>
</organism>
<comment type="subcellular location">
    <subcellularLocation>
        <location evidence="6">Cytoplasm</location>
    </subcellularLocation>
</comment>
<feature type="binding site" evidence="6">
    <location>
        <position position="180"/>
    </location>
    <ligand>
        <name>S-adenosyl-L-methionine</name>
        <dbReference type="ChEBI" id="CHEBI:59789"/>
    </ligand>
</feature>
<comment type="function">
    <text evidence="6">Methylates ribosomal protein L11.</text>
</comment>
<feature type="binding site" evidence="6">
    <location>
        <position position="157"/>
    </location>
    <ligand>
        <name>S-adenosyl-L-methionine</name>
        <dbReference type="ChEBI" id="CHEBI:59789"/>
    </ligand>
</feature>
<dbReference type="STRING" id="582899.Hden_0254"/>
<dbReference type="PANTHER" id="PTHR43648">
    <property type="entry name" value="ELECTRON TRANSFER FLAVOPROTEIN BETA SUBUNIT LYSINE METHYLTRANSFERASE"/>
    <property type="match status" value="1"/>
</dbReference>